<keyword evidence="3" id="KW-1185">Reference proteome</keyword>
<dbReference type="PANTHER" id="PTHR20935:SF0">
    <property type="entry name" value="SERINE_THREONINE-PROTEIN PHOSPHATASE PGAM5, MITOCHONDRIAL"/>
    <property type="match status" value="1"/>
</dbReference>
<evidence type="ECO:0008006" key="4">
    <source>
        <dbReference type="Google" id="ProtNLM"/>
    </source>
</evidence>
<evidence type="ECO:0000256" key="1">
    <source>
        <dbReference type="ARBA" id="ARBA00022801"/>
    </source>
</evidence>
<name>A0ABM9AGW4_9GAMM</name>
<reference evidence="2" key="1">
    <citation type="submission" date="2021-12" db="EMBL/GenBank/DDBJ databases">
        <authorList>
            <person name="Rodrigo-Torres L."/>
            <person name="Arahal R. D."/>
            <person name="Lucena T."/>
        </authorList>
    </citation>
    <scope>NUCLEOTIDE SEQUENCE</scope>
    <source>
        <strain evidence="2">CECT 8267</strain>
    </source>
</reference>
<organism evidence="2 3">
    <name type="scientific">Sinobacterium norvegicum</name>
    <dbReference type="NCBI Taxonomy" id="1641715"/>
    <lineage>
        <taxon>Bacteria</taxon>
        <taxon>Pseudomonadati</taxon>
        <taxon>Pseudomonadota</taxon>
        <taxon>Gammaproteobacteria</taxon>
        <taxon>Cellvibrionales</taxon>
        <taxon>Spongiibacteraceae</taxon>
        <taxon>Sinobacterium</taxon>
    </lineage>
</organism>
<dbReference type="SMART" id="SM00855">
    <property type="entry name" value="PGAM"/>
    <property type="match status" value="1"/>
</dbReference>
<dbReference type="InterPro" id="IPR029033">
    <property type="entry name" value="His_PPase_superfam"/>
</dbReference>
<dbReference type="Proteomes" id="UP000838100">
    <property type="component" value="Unassembled WGS sequence"/>
</dbReference>
<dbReference type="InterPro" id="IPR013078">
    <property type="entry name" value="His_Pase_superF_clade-1"/>
</dbReference>
<dbReference type="EMBL" id="CAKLPX010000003">
    <property type="protein sequence ID" value="CAH0992452.1"/>
    <property type="molecule type" value="Genomic_DNA"/>
</dbReference>
<dbReference type="SUPFAM" id="SSF53254">
    <property type="entry name" value="Phosphoglycerate mutase-like"/>
    <property type="match status" value="1"/>
</dbReference>
<dbReference type="InterPro" id="IPR051021">
    <property type="entry name" value="Mito_Ser/Thr_phosphatase"/>
</dbReference>
<dbReference type="Gene3D" id="3.40.50.1240">
    <property type="entry name" value="Phosphoglycerate mutase-like"/>
    <property type="match status" value="1"/>
</dbReference>
<dbReference type="Pfam" id="PF00300">
    <property type="entry name" value="His_Phos_1"/>
    <property type="match status" value="1"/>
</dbReference>
<evidence type="ECO:0000313" key="3">
    <source>
        <dbReference type="Proteomes" id="UP000838100"/>
    </source>
</evidence>
<protein>
    <recommendedName>
        <fullName evidence="4">Histidine phosphatase family protein</fullName>
    </recommendedName>
</protein>
<dbReference type="PANTHER" id="PTHR20935">
    <property type="entry name" value="PHOSPHOGLYCERATE MUTASE-RELATED"/>
    <property type="match status" value="1"/>
</dbReference>
<keyword evidence="1" id="KW-0378">Hydrolase</keyword>
<proteinExistence type="predicted"/>
<evidence type="ECO:0000313" key="2">
    <source>
        <dbReference type="EMBL" id="CAH0992452.1"/>
    </source>
</evidence>
<accession>A0ABM9AGW4</accession>
<dbReference type="CDD" id="cd07067">
    <property type="entry name" value="HP_PGM_like"/>
    <property type="match status" value="1"/>
</dbReference>
<sequence length="223" mass="24839">MAAITLLRHGQASFGADNYDQLSELGHQQAYWLGQHLRRLDESYDRVLAGTMVRHDQTAQGVLSGLGEAIPVHYHAGLNEYDFQGLLTPLKAQHPEQWLETGHAKRDYYHNMKLALAYWMDGTITSDGTDSWPEFCARIQAAFAAACQDDAKRTLIVSSGGPVAVILQSVLQLGETKTRDLILQIKNSSTSKLLYNRVDLTLDSFNDISHLLTPDKKHGITFS</sequence>
<comment type="caution">
    <text evidence="2">The sequence shown here is derived from an EMBL/GenBank/DDBJ whole genome shotgun (WGS) entry which is preliminary data.</text>
</comment>
<gene>
    <name evidence="2" type="ORF">SIN8267_02574</name>
</gene>
<dbReference type="RefSeq" id="WP_237445137.1">
    <property type="nucleotide sequence ID" value="NZ_CAKLPX010000003.1"/>
</dbReference>